<protein>
    <submittedName>
        <fullName evidence="5">Sulfurtransferase</fullName>
    </submittedName>
</protein>
<evidence type="ECO:0000259" key="4">
    <source>
        <dbReference type="PROSITE" id="PS50206"/>
    </source>
</evidence>
<dbReference type="SMART" id="SM00450">
    <property type="entry name" value="RHOD"/>
    <property type="match status" value="2"/>
</dbReference>
<dbReference type="RefSeq" id="WP_270677874.1">
    <property type="nucleotide sequence ID" value="NZ_JAQFWP010000018.1"/>
</dbReference>
<evidence type="ECO:0000313" key="5">
    <source>
        <dbReference type="EMBL" id="MDA2805218.1"/>
    </source>
</evidence>
<feature type="domain" description="Rhodanese" evidence="4">
    <location>
        <begin position="177"/>
        <end position="285"/>
    </location>
</feature>
<dbReference type="CDD" id="cd01448">
    <property type="entry name" value="TST_Repeat_1"/>
    <property type="match status" value="1"/>
</dbReference>
<dbReference type="InterPro" id="IPR001763">
    <property type="entry name" value="Rhodanese-like_dom"/>
</dbReference>
<dbReference type="CDD" id="cd01449">
    <property type="entry name" value="TST_Repeat_2"/>
    <property type="match status" value="1"/>
</dbReference>
<proteinExistence type="predicted"/>
<dbReference type="PANTHER" id="PTHR11364">
    <property type="entry name" value="THIOSULFATE SULFERTANSFERASE"/>
    <property type="match status" value="1"/>
</dbReference>
<keyword evidence="6" id="KW-1185">Reference proteome</keyword>
<dbReference type="InterPro" id="IPR045078">
    <property type="entry name" value="TST/MPST-like"/>
</dbReference>
<dbReference type="PROSITE" id="PS50206">
    <property type="entry name" value="RHODANESE_3"/>
    <property type="match status" value="2"/>
</dbReference>
<name>A0ABT4TKH7_9ACTN</name>
<evidence type="ECO:0000256" key="2">
    <source>
        <dbReference type="ARBA" id="ARBA00022737"/>
    </source>
</evidence>
<evidence type="ECO:0000256" key="3">
    <source>
        <dbReference type="SAM" id="MobiDB-lite"/>
    </source>
</evidence>
<feature type="region of interest" description="Disordered" evidence="3">
    <location>
        <begin position="189"/>
        <end position="221"/>
    </location>
</feature>
<dbReference type="Pfam" id="PF00581">
    <property type="entry name" value="Rhodanese"/>
    <property type="match status" value="2"/>
</dbReference>
<dbReference type="Proteomes" id="UP001165685">
    <property type="component" value="Unassembled WGS sequence"/>
</dbReference>
<comment type="caution">
    <text evidence="5">The sequence shown here is derived from an EMBL/GenBank/DDBJ whole genome shotgun (WGS) entry which is preliminary data.</text>
</comment>
<keyword evidence="1" id="KW-0808">Transferase</keyword>
<dbReference type="EMBL" id="JAQFWP010000018">
    <property type="protein sequence ID" value="MDA2805218.1"/>
    <property type="molecule type" value="Genomic_DNA"/>
</dbReference>
<dbReference type="PANTHER" id="PTHR11364:SF27">
    <property type="entry name" value="SULFURTRANSFERASE"/>
    <property type="match status" value="1"/>
</dbReference>
<evidence type="ECO:0000256" key="1">
    <source>
        <dbReference type="ARBA" id="ARBA00022679"/>
    </source>
</evidence>
<evidence type="ECO:0000313" key="6">
    <source>
        <dbReference type="Proteomes" id="UP001165685"/>
    </source>
</evidence>
<dbReference type="InterPro" id="IPR036873">
    <property type="entry name" value="Rhodanese-like_dom_sf"/>
</dbReference>
<dbReference type="SUPFAM" id="SSF52821">
    <property type="entry name" value="Rhodanese/Cell cycle control phosphatase"/>
    <property type="match status" value="2"/>
</dbReference>
<reference evidence="5" key="1">
    <citation type="submission" date="2023-01" db="EMBL/GenBank/DDBJ databases">
        <title>Draft genome sequence of Nocardiopsis sp. LSu2-4 isolated from halophytes.</title>
        <authorList>
            <person name="Duangmal K."/>
            <person name="Chantavorakit T."/>
        </authorList>
    </citation>
    <scope>NUCLEOTIDE SEQUENCE</scope>
    <source>
        <strain evidence="5">LSu2-4</strain>
    </source>
</reference>
<gene>
    <name evidence="5" type="ORF">O4U47_11920</name>
</gene>
<organism evidence="5 6">
    <name type="scientific">Nocardiopsis suaedae</name>
    <dbReference type="NCBI Taxonomy" id="3018444"/>
    <lineage>
        <taxon>Bacteria</taxon>
        <taxon>Bacillati</taxon>
        <taxon>Actinomycetota</taxon>
        <taxon>Actinomycetes</taxon>
        <taxon>Streptosporangiales</taxon>
        <taxon>Nocardiopsidaceae</taxon>
        <taxon>Nocardiopsis</taxon>
    </lineage>
</organism>
<accession>A0ABT4TKH7</accession>
<sequence length="293" mass="30916">MSEPRSEQSSVPPVVSPARLAERLREGGDLAVVDVRWYLDGRDGHAAYLSGHLPGAVWADVDSDLASEPTPEGGRHPLPTPEAFAEALGRLGIGDATEVVAYDDAGGSTAARLVWMLRALGTPASVLDGGIQAWDGPLETGEVRREPRTRTAVPWPAERIATTEELKDLKARPYGRLLLDARARGRYTGEEPAPVDARPGHIPGARSAEWQGNLGPDGRFASPERLRERFAALGVEGAESVTAYCGSGVTACHDLIALEHAGFTGARLYPGSWSAWGADAALPAETGDAEGGD</sequence>
<keyword evidence="2" id="KW-0677">Repeat</keyword>
<dbReference type="Gene3D" id="3.40.250.10">
    <property type="entry name" value="Rhodanese-like domain"/>
    <property type="match status" value="2"/>
</dbReference>
<feature type="domain" description="Rhodanese" evidence="4">
    <location>
        <begin position="26"/>
        <end position="140"/>
    </location>
</feature>